<evidence type="ECO:0000313" key="1">
    <source>
        <dbReference type="EMBL" id="KAG4414727.1"/>
    </source>
</evidence>
<accession>A0A8H7T7V2</accession>
<dbReference type="OrthoDB" id="496981at2759"/>
<gene>
    <name evidence="1" type="ORF">IFR04_012161</name>
</gene>
<sequence>MRSNDSVTVDKTIVDPVLNDHGMEHCKRRYAVTRSVKIYAIPELQSLGTGPNGTGLDIDDSRQLWLHHGVIFDYIVPDWNSKKQKRRIGWDKPKWRNHAMRTTVADISDLVRNRTATGRIEFAIVGHSNFLDDLAGRGDYPNCNDRDLMSFIMNEDSVGGARSGETIEQHSLTIYDLPDNFEAGKAFWVEDSPLRWQ</sequence>
<organism evidence="1 2">
    <name type="scientific">Cadophora malorum</name>
    <dbReference type="NCBI Taxonomy" id="108018"/>
    <lineage>
        <taxon>Eukaryota</taxon>
        <taxon>Fungi</taxon>
        <taxon>Dikarya</taxon>
        <taxon>Ascomycota</taxon>
        <taxon>Pezizomycotina</taxon>
        <taxon>Leotiomycetes</taxon>
        <taxon>Helotiales</taxon>
        <taxon>Ploettnerulaceae</taxon>
        <taxon>Cadophora</taxon>
    </lineage>
</organism>
<name>A0A8H7T7V2_9HELO</name>
<evidence type="ECO:0000313" key="2">
    <source>
        <dbReference type="Proteomes" id="UP000664132"/>
    </source>
</evidence>
<dbReference type="EMBL" id="JAFJYH010000252">
    <property type="protein sequence ID" value="KAG4414727.1"/>
    <property type="molecule type" value="Genomic_DNA"/>
</dbReference>
<keyword evidence="2" id="KW-1185">Reference proteome</keyword>
<comment type="caution">
    <text evidence="1">The sequence shown here is derived from an EMBL/GenBank/DDBJ whole genome shotgun (WGS) entry which is preliminary data.</text>
</comment>
<dbReference type="AlphaFoldDB" id="A0A8H7T7V2"/>
<proteinExistence type="predicted"/>
<protein>
    <recommendedName>
        <fullName evidence="3">Phosphoglycerate mutase</fullName>
    </recommendedName>
</protein>
<evidence type="ECO:0008006" key="3">
    <source>
        <dbReference type="Google" id="ProtNLM"/>
    </source>
</evidence>
<dbReference type="Proteomes" id="UP000664132">
    <property type="component" value="Unassembled WGS sequence"/>
</dbReference>
<reference evidence="1" key="1">
    <citation type="submission" date="2021-02" db="EMBL/GenBank/DDBJ databases">
        <title>Genome sequence Cadophora malorum strain M34.</title>
        <authorList>
            <person name="Stefanovic E."/>
            <person name="Vu D."/>
            <person name="Scully C."/>
            <person name="Dijksterhuis J."/>
            <person name="Roader J."/>
            <person name="Houbraken J."/>
        </authorList>
    </citation>
    <scope>NUCLEOTIDE SEQUENCE</scope>
    <source>
        <strain evidence="1">M34</strain>
    </source>
</reference>